<dbReference type="KEGG" id="acr:Acry_1483"/>
<proteinExistence type="inferred from homology"/>
<keyword evidence="1" id="KW-0808">Transferase</keyword>
<comment type="function">
    <text evidence="1">Specifically methylates the adenine in position 2030 of 23S rRNA.</text>
</comment>
<dbReference type="GO" id="GO:0036307">
    <property type="term" value="F:23S rRNA (adenine(2030)-N(6))-methyltransferase activity"/>
    <property type="evidence" value="ECO:0007669"/>
    <property type="project" value="UniProtKB-UniRule"/>
</dbReference>
<keyword evidence="3" id="KW-1185">Reference proteome</keyword>
<gene>
    <name evidence="1" type="primary">rlmJ</name>
    <name evidence="2" type="ordered locus">Acry_1483</name>
</gene>
<dbReference type="HAMAP" id="MF_00934">
    <property type="entry name" value="23SrRNA_methyltr_J"/>
    <property type="match status" value="1"/>
</dbReference>
<feature type="binding site" evidence="1">
    <location>
        <position position="155"/>
    </location>
    <ligand>
        <name>S-adenosyl-L-methionine</name>
        <dbReference type="ChEBI" id="CHEBI:59789"/>
    </ligand>
</feature>
<keyword evidence="1" id="KW-0949">S-adenosyl-L-methionine</keyword>
<reference evidence="2 3" key="1">
    <citation type="submission" date="2007-05" db="EMBL/GenBank/DDBJ databases">
        <title>Complete sequence of chromosome of Acidiphilium cryptum JF-5.</title>
        <authorList>
            <consortium name="US DOE Joint Genome Institute"/>
            <person name="Copeland A."/>
            <person name="Lucas S."/>
            <person name="Lapidus A."/>
            <person name="Barry K."/>
            <person name="Detter J.C."/>
            <person name="Glavina del Rio T."/>
            <person name="Hammon N."/>
            <person name="Israni S."/>
            <person name="Dalin E."/>
            <person name="Tice H."/>
            <person name="Pitluck S."/>
            <person name="Sims D."/>
            <person name="Brettin T."/>
            <person name="Bruce D."/>
            <person name="Han C."/>
            <person name="Schmutz J."/>
            <person name="Larimer F."/>
            <person name="Land M."/>
            <person name="Hauser L."/>
            <person name="Kyrpides N."/>
            <person name="Kim E."/>
            <person name="Magnuson T."/>
            <person name="Richardson P."/>
        </authorList>
    </citation>
    <scope>NUCLEOTIDE SEQUENCE [LARGE SCALE GENOMIC DNA]</scope>
    <source>
        <strain evidence="2 3">JF-5</strain>
    </source>
</reference>
<evidence type="ECO:0000256" key="1">
    <source>
        <dbReference type="HAMAP-Rule" id="MF_00934"/>
    </source>
</evidence>
<feature type="binding site" evidence="1">
    <location>
        <position position="18"/>
    </location>
    <ligand>
        <name>S-adenosyl-L-methionine</name>
        <dbReference type="ChEBI" id="CHEBI:59789"/>
    </ligand>
</feature>
<feature type="binding site" evidence="1">
    <location>
        <position position="109"/>
    </location>
    <ligand>
        <name>S-adenosyl-L-methionine</name>
        <dbReference type="ChEBI" id="CHEBI:59789"/>
    </ligand>
</feature>
<dbReference type="EMBL" id="CP000697">
    <property type="protein sequence ID" value="ABQ30691.1"/>
    <property type="molecule type" value="Genomic_DNA"/>
</dbReference>
<feature type="binding site" evidence="1">
    <location>
        <position position="91"/>
    </location>
    <ligand>
        <name>S-adenosyl-L-methionine</name>
        <dbReference type="ChEBI" id="CHEBI:59789"/>
    </ligand>
</feature>
<evidence type="ECO:0000313" key="2">
    <source>
        <dbReference type="EMBL" id="ABQ30691.1"/>
    </source>
</evidence>
<dbReference type="Proteomes" id="UP000000245">
    <property type="component" value="Chromosome"/>
</dbReference>
<dbReference type="GO" id="GO:0003723">
    <property type="term" value="F:RNA binding"/>
    <property type="evidence" value="ECO:0007669"/>
    <property type="project" value="UniProtKB-UniRule"/>
</dbReference>
<comment type="subunit">
    <text evidence="1">Monomer.</text>
</comment>
<dbReference type="STRING" id="349163.Acry_1483"/>
<dbReference type="HOGENOM" id="CLU_061769_0_0_5"/>
<dbReference type="GO" id="GO:0070475">
    <property type="term" value="P:rRNA base methylation"/>
    <property type="evidence" value="ECO:0007669"/>
    <property type="project" value="UniProtKB-UniRule"/>
</dbReference>
<dbReference type="InterPro" id="IPR029063">
    <property type="entry name" value="SAM-dependent_MTases_sf"/>
</dbReference>
<feature type="site" description="Interaction with substrate rRNA" evidence="1">
    <location>
        <position position="3"/>
    </location>
</feature>
<dbReference type="eggNOG" id="COG2961">
    <property type="taxonomic scope" value="Bacteria"/>
</dbReference>
<feature type="binding site" evidence="1">
    <location>
        <begin position="134"/>
        <end position="135"/>
    </location>
    <ligand>
        <name>S-adenosyl-L-methionine</name>
        <dbReference type="ChEBI" id="CHEBI:59789"/>
    </ligand>
</feature>
<dbReference type="AlphaFoldDB" id="A5FYK9"/>
<keyword evidence="1" id="KW-0698">rRNA processing</keyword>
<comment type="catalytic activity">
    <reaction evidence="1">
        <text>adenosine(2030) in 23S rRNA + S-adenosyl-L-methionine = N(6)-methyladenosine(2030) in 23S rRNA + S-adenosyl-L-homocysteine + H(+)</text>
        <dbReference type="Rhea" id="RHEA:43736"/>
        <dbReference type="Rhea" id="RHEA-COMP:10668"/>
        <dbReference type="Rhea" id="RHEA-COMP:10669"/>
        <dbReference type="ChEBI" id="CHEBI:15378"/>
        <dbReference type="ChEBI" id="CHEBI:57856"/>
        <dbReference type="ChEBI" id="CHEBI:59789"/>
        <dbReference type="ChEBI" id="CHEBI:74411"/>
        <dbReference type="ChEBI" id="CHEBI:74449"/>
        <dbReference type="EC" id="2.1.1.266"/>
    </reaction>
</comment>
<sequence>MNYRHAYHAGNAVDCMKHALLVVLLRALTRKEKPLFVLDTHAGIGIYDLAGPEAGRTREWEGGIGKLRTVAPTALADYLGLIPPGLAYPGSPAIARALLRPGDRLALCELHPEDAAVLKRRFRGDPMVQVHARDGYEAVTALLPPPERRALVLIDPPFERPDEFAALATSLDAGRRKFPSGIFAAWYPVKHRTPVRDFAADMTARGIPDIIVCEMLLRPALDPARLNGCGLLVINPPYGFEAAAAPVLEALRAVLGEADASVAITRLARENGV</sequence>
<keyword evidence="1" id="KW-0489">Methyltransferase</keyword>
<evidence type="ECO:0000313" key="3">
    <source>
        <dbReference type="Proteomes" id="UP000000245"/>
    </source>
</evidence>
<dbReference type="SUPFAM" id="SSF53335">
    <property type="entry name" value="S-adenosyl-L-methionine-dependent methyltransferases"/>
    <property type="match status" value="1"/>
</dbReference>
<organism evidence="2 3">
    <name type="scientific">Acidiphilium cryptum (strain JF-5)</name>
    <dbReference type="NCBI Taxonomy" id="349163"/>
    <lineage>
        <taxon>Bacteria</taxon>
        <taxon>Pseudomonadati</taxon>
        <taxon>Pseudomonadota</taxon>
        <taxon>Alphaproteobacteria</taxon>
        <taxon>Acetobacterales</taxon>
        <taxon>Acidocellaceae</taxon>
        <taxon>Acidiphilium</taxon>
    </lineage>
</organism>
<feature type="active site" description="Proton acceptor" evidence="1">
    <location>
        <position position="155"/>
    </location>
</feature>
<dbReference type="PANTHER" id="PTHR37426:SF1">
    <property type="entry name" value="RIBOSOMAL RNA LARGE SUBUNIT METHYLTRANSFERASE J"/>
    <property type="match status" value="1"/>
</dbReference>
<dbReference type="Pfam" id="PF04378">
    <property type="entry name" value="RsmJ"/>
    <property type="match status" value="1"/>
</dbReference>
<keyword evidence="1" id="KW-0694">RNA-binding</keyword>
<accession>A5FYK9</accession>
<comment type="similarity">
    <text evidence="1">Belongs to the RlmJ family.</text>
</comment>
<dbReference type="Gene3D" id="3.40.50.150">
    <property type="entry name" value="Vaccinia Virus protein VP39"/>
    <property type="match status" value="1"/>
</dbReference>
<dbReference type="RefSeq" id="WP_007421858.1">
    <property type="nucleotide sequence ID" value="NC_009484.1"/>
</dbReference>
<name>A5FYK9_ACICJ</name>
<dbReference type="EC" id="2.1.1.266" evidence="1"/>
<dbReference type="GO" id="GO:0005829">
    <property type="term" value="C:cytosol"/>
    <property type="evidence" value="ECO:0007669"/>
    <property type="project" value="TreeGrafter"/>
</dbReference>
<dbReference type="InterPro" id="IPR007473">
    <property type="entry name" value="RlmJ"/>
</dbReference>
<feature type="binding site" evidence="1">
    <location>
        <position position="41"/>
    </location>
    <ligand>
        <name>S-adenosyl-L-methionine</name>
        <dbReference type="ChEBI" id="CHEBI:59789"/>
    </ligand>
</feature>
<protein>
    <recommendedName>
        <fullName evidence="1">Ribosomal RNA large subunit methyltransferase J</fullName>
        <ecNumber evidence="1">2.1.1.266</ecNumber>
    </recommendedName>
    <alternativeName>
        <fullName evidence="1">23S rRNA (adenine(2030)-N6)-methyltransferase</fullName>
    </alternativeName>
    <alternativeName>
        <fullName evidence="1">23S rRNA m6A2030 methyltransferase</fullName>
    </alternativeName>
</protein>
<dbReference type="PANTHER" id="PTHR37426">
    <property type="entry name" value="RIBOSOMAL RNA LARGE SUBUNIT METHYLTRANSFERASE J"/>
    <property type="match status" value="1"/>
</dbReference>